<dbReference type="RefSeq" id="WP_315571906.1">
    <property type="nucleotide sequence ID" value="NZ_CP118868.1"/>
</dbReference>
<dbReference type="EMBL" id="CP118868">
    <property type="protein sequence ID" value="WEG35807.1"/>
    <property type="molecule type" value="Genomic_DNA"/>
</dbReference>
<feature type="chain" id="PRO_5045819307" evidence="1">
    <location>
        <begin position="27"/>
        <end position="483"/>
    </location>
</feature>
<reference evidence="2 3" key="1">
    <citation type="submission" date="2023-02" db="EMBL/GenBank/DDBJ databases">
        <title>Novel Oscillospiraceae bacterial genomes.</title>
        <authorList>
            <person name="Srinivasan S."/>
            <person name="Austin M.N."/>
            <person name="Fiedler T.L."/>
            <person name="Strenk S.M."/>
            <person name="Agnew K.J."/>
            <person name="Nagana Gowda G.A."/>
            <person name="Raftery D."/>
            <person name="Beamer M.A."/>
            <person name="Achilles S.L."/>
            <person name="Wiesenfeld H.C."/>
            <person name="Fredricks D.N."/>
            <person name="Hillier S.L."/>
        </authorList>
    </citation>
    <scope>NUCLEOTIDE SEQUENCE [LARGE SCALE GENOMIC DNA]</scope>
    <source>
        <strain evidence="2 3">CHIC02 1186E3-8</strain>
    </source>
</reference>
<keyword evidence="3" id="KW-1185">Reference proteome</keyword>
<sequence length="483" mass="55174">MRKKLNIGVYLLSLICFFCSAVSVQAVDGYSVDISIPSKEQACVIPPGKDFYVLGDLYGVNTKDNLTLTMDLLTLKGDAVRSFKSTSFHKPENTNVNYKLLSYYAGTDRKPLYSSLMPDLVYDRNNPDTFKDAWRKICFDTHHFAVLVSGGAYSRDINLNSKEGNSWKILPQGEYKIVVKLIKDEKEVAKSVKNIKIGVSKDIACFRFSPTNHYHQIEKYAKRNGIKILSDPLVGFWHPADNFLEFHNNSLFAEILPKWRWNDLTEYQNNHIHLFSYNISETSATYQVEIGTAQKQGIIENNDRFTSYYYSYGEPQIEGAKSAEILKFNRDEFLALTRLDLNSDGNDNMLEPSKLKKSTSILSPKENEIISVGQKFAITGLVKPIQNVQSSIISNSDNTFEFKHRLSAVRYIISKGNQKEIIIKNIGLTRVLEGRKRQSILEFEHEFKLDSKWRGNVELRAEALDETGKTYHSRPVKLKLQIA</sequence>
<accession>A0ABY8C8R0</accession>
<proteinExistence type="predicted"/>
<evidence type="ECO:0000256" key="1">
    <source>
        <dbReference type="SAM" id="SignalP"/>
    </source>
</evidence>
<evidence type="ECO:0000313" key="2">
    <source>
        <dbReference type="EMBL" id="WEG35807.1"/>
    </source>
</evidence>
<name>A0ABY8C8R0_9FIRM</name>
<dbReference type="Proteomes" id="UP001220478">
    <property type="component" value="Chromosome"/>
</dbReference>
<keyword evidence="1" id="KW-0732">Signal</keyword>
<organism evidence="2 3">
    <name type="scientific">Amygdalobacter indicium</name>
    <dbReference type="NCBI Taxonomy" id="3029272"/>
    <lineage>
        <taxon>Bacteria</taxon>
        <taxon>Bacillati</taxon>
        <taxon>Bacillota</taxon>
        <taxon>Clostridia</taxon>
        <taxon>Eubacteriales</taxon>
        <taxon>Oscillospiraceae</taxon>
        <taxon>Amygdalobacter</taxon>
    </lineage>
</organism>
<feature type="signal peptide" evidence="1">
    <location>
        <begin position="1"/>
        <end position="26"/>
    </location>
</feature>
<protein>
    <submittedName>
        <fullName evidence="2">Uncharacterized protein</fullName>
    </submittedName>
</protein>
<evidence type="ECO:0000313" key="3">
    <source>
        <dbReference type="Proteomes" id="UP001220478"/>
    </source>
</evidence>
<gene>
    <name evidence="2" type="ORF">PYS61_01185</name>
</gene>